<evidence type="ECO:0000313" key="2">
    <source>
        <dbReference type="EMBL" id="NMH93395.1"/>
    </source>
</evidence>
<comment type="caution">
    <text evidence="2">The sequence shown here is derived from an EMBL/GenBank/DDBJ whole genome shotgun (WGS) entry which is preliminary data.</text>
</comment>
<gene>
    <name evidence="2" type="ORF">HF519_17800</name>
</gene>
<evidence type="ECO:0000256" key="1">
    <source>
        <dbReference type="SAM" id="MobiDB-lite"/>
    </source>
</evidence>
<dbReference type="EMBL" id="JAAXKZ010000067">
    <property type="protein sequence ID" value="NMH93395.1"/>
    <property type="molecule type" value="Genomic_DNA"/>
</dbReference>
<sequence>MTPAEPVGLLAEPERLRVVAASVLGEDLGYADWDVEHLAQRLVRGGRLLSSPARDAKRRTDHATPCAAVSSTTSCRPAKAGSTGGRAAGSMSSTE</sequence>
<organism evidence="2 3">
    <name type="scientific">Pseudonocardia bannensis</name>
    <dbReference type="NCBI Taxonomy" id="630973"/>
    <lineage>
        <taxon>Bacteria</taxon>
        <taxon>Bacillati</taxon>
        <taxon>Actinomycetota</taxon>
        <taxon>Actinomycetes</taxon>
        <taxon>Pseudonocardiales</taxon>
        <taxon>Pseudonocardiaceae</taxon>
        <taxon>Pseudonocardia</taxon>
    </lineage>
</organism>
<protein>
    <submittedName>
        <fullName evidence="2">Uncharacterized protein</fullName>
    </submittedName>
</protein>
<name>A0A848DLG0_9PSEU</name>
<keyword evidence="3" id="KW-1185">Reference proteome</keyword>
<dbReference type="AlphaFoldDB" id="A0A848DLG0"/>
<reference evidence="2 3" key="1">
    <citation type="submission" date="2020-04" db="EMBL/GenBank/DDBJ databases">
        <authorList>
            <person name="Klaysubun C."/>
            <person name="Duangmal K."/>
            <person name="Lipun K."/>
        </authorList>
    </citation>
    <scope>NUCLEOTIDE SEQUENCE [LARGE SCALE GENOMIC DNA]</scope>
    <source>
        <strain evidence="2 3">DSM 45300</strain>
    </source>
</reference>
<accession>A0A848DLG0</accession>
<proteinExistence type="predicted"/>
<evidence type="ECO:0000313" key="3">
    <source>
        <dbReference type="Proteomes" id="UP000586918"/>
    </source>
</evidence>
<feature type="region of interest" description="Disordered" evidence="1">
    <location>
        <begin position="52"/>
        <end position="95"/>
    </location>
</feature>
<dbReference type="Proteomes" id="UP000586918">
    <property type="component" value="Unassembled WGS sequence"/>
</dbReference>